<keyword evidence="1" id="KW-0808">Transferase</keyword>
<evidence type="ECO:0000313" key="2">
    <source>
        <dbReference type="Proteomes" id="UP000010556"/>
    </source>
</evidence>
<dbReference type="EMBL" id="KB103349">
    <property type="protein sequence ID" value="ELK34097.1"/>
    <property type="molecule type" value="Genomic_DNA"/>
</dbReference>
<keyword evidence="2" id="KW-1185">Reference proteome</keyword>
<dbReference type="SUPFAM" id="SSF47616">
    <property type="entry name" value="GST C-terminal domain-like"/>
    <property type="match status" value="1"/>
</dbReference>
<gene>
    <name evidence="1" type="ORF">MDA_GLEAN10004949</name>
</gene>
<sequence>MVNDGVEDLRCKYATLIYTNYEAGKEDYVKELLGLAADSPVLAPGCLDSLPLLSAYVSRLSAQPKLKAFLVSLEHVNRTINGNGKHPQLPAPATLIDLLHVRQLRRWDQPPLCHVELQDPQASLCGAAARSRLCCAHGNFVVAIFVAAIL</sequence>
<evidence type="ECO:0000313" key="1">
    <source>
        <dbReference type="EMBL" id="ELK34097.1"/>
    </source>
</evidence>
<accession>L5M6Z1</accession>
<organism evidence="1 2">
    <name type="scientific">Myotis davidii</name>
    <name type="common">David's myotis</name>
    <dbReference type="NCBI Taxonomy" id="225400"/>
    <lineage>
        <taxon>Eukaryota</taxon>
        <taxon>Metazoa</taxon>
        <taxon>Chordata</taxon>
        <taxon>Craniata</taxon>
        <taxon>Vertebrata</taxon>
        <taxon>Euteleostomi</taxon>
        <taxon>Mammalia</taxon>
        <taxon>Eutheria</taxon>
        <taxon>Laurasiatheria</taxon>
        <taxon>Chiroptera</taxon>
        <taxon>Yangochiroptera</taxon>
        <taxon>Vespertilionidae</taxon>
        <taxon>Myotis</taxon>
    </lineage>
</organism>
<dbReference type="Proteomes" id="UP000010556">
    <property type="component" value="Unassembled WGS sequence"/>
</dbReference>
<protein>
    <submittedName>
        <fullName evidence="1">Glutathione S-transferase P</fullName>
    </submittedName>
</protein>
<proteinExistence type="predicted"/>
<dbReference type="InterPro" id="IPR036282">
    <property type="entry name" value="Glutathione-S-Trfase_C_sf"/>
</dbReference>
<dbReference type="GO" id="GO:0016740">
    <property type="term" value="F:transferase activity"/>
    <property type="evidence" value="ECO:0007669"/>
    <property type="project" value="UniProtKB-KW"/>
</dbReference>
<reference evidence="2" key="1">
    <citation type="journal article" date="2013" name="Science">
        <title>Comparative analysis of bat genomes provides insight into the evolution of flight and immunity.</title>
        <authorList>
            <person name="Zhang G."/>
            <person name="Cowled C."/>
            <person name="Shi Z."/>
            <person name="Huang Z."/>
            <person name="Bishop-Lilly K.A."/>
            <person name="Fang X."/>
            <person name="Wynne J.W."/>
            <person name="Xiong Z."/>
            <person name="Baker M.L."/>
            <person name="Zhao W."/>
            <person name="Tachedjian M."/>
            <person name="Zhu Y."/>
            <person name="Zhou P."/>
            <person name="Jiang X."/>
            <person name="Ng J."/>
            <person name="Yang L."/>
            <person name="Wu L."/>
            <person name="Xiao J."/>
            <person name="Feng Y."/>
            <person name="Chen Y."/>
            <person name="Sun X."/>
            <person name="Zhang Y."/>
            <person name="Marsh G.A."/>
            <person name="Crameri G."/>
            <person name="Broder C.C."/>
            <person name="Frey K.G."/>
            <person name="Wang L.F."/>
            <person name="Wang J."/>
        </authorList>
    </citation>
    <scope>NUCLEOTIDE SEQUENCE [LARGE SCALE GENOMIC DNA]</scope>
</reference>
<dbReference type="AlphaFoldDB" id="L5M6Z1"/>
<name>L5M6Z1_MYODS</name>